<dbReference type="EMBL" id="VSSQ01142929">
    <property type="protein sequence ID" value="MPN63458.1"/>
    <property type="molecule type" value="Genomic_DNA"/>
</dbReference>
<dbReference type="AlphaFoldDB" id="A0A645JIF2"/>
<evidence type="ECO:0000256" key="1">
    <source>
        <dbReference type="SAM" id="Phobius"/>
    </source>
</evidence>
<reference evidence="2" key="1">
    <citation type="submission" date="2019-08" db="EMBL/GenBank/DDBJ databases">
        <authorList>
            <person name="Kucharzyk K."/>
            <person name="Murdoch R.W."/>
            <person name="Higgins S."/>
            <person name="Loffler F."/>
        </authorList>
    </citation>
    <scope>NUCLEOTIDE SEQUENCE</scope>
</reference>
<evidence type="ECO:0000313" key="2">
    <source>
        <dbReference type="EMBL" id="MPN63458.1"/>
    </source>
</evidence>
<keyword evidence="1" id="KW-0812">Transmembrane</keyword>
<gene>
    <name evidence="2" type="ORF">SDC9_211217</name>
</gene>
<organism evidence="2">
    <name type="scientific">bioreactor metagenome</name>
    <dbReference type="NCBI Taxonomy" id="1076179"/>
    <lineage>
        <taxon>unclassified sequences</taxon>
        <taxon>metagenomes</taxon>
        <taxon>ecological metagenomes</taxon>
    </lineage>
</organism>
<proteinExistence type="predicted"/>
<sequence length="120" mass="13254">MHNNDLALYPFSVEHFGLGAWGRLGTLSWILEGLFAGALTLYAFRLATARGERWGWVCAVMVVLFLNLSPWLSPMKHVATLNEPAAHVVHGILVTMGFVLPGLLLTWLIERATRLGIGRS</sequence>
<keyword evidence="1" id="KW-0472">Membrane</keyword>
<keyword evidence="1" id="KW-1133">Transmembrane helix</keyword>
<accession>A0A645JIF2</accession>
<name>A0A645JIF2_9ZZZZ</name>
<feature type="transmembrane region" description="Helical" evidence="1">
    <location>
        <begin position="85"/>
        <end position="109"/>
    </location>
</feature>
<comment type="caution">
    <text evidence="2">The sequence shown here is derived from an EMBL/GenBank/DDBJ whole genome shotgun (WGS) entry which is preliminary data.</text>
</comment>
<feature type="transmembrane region" description="Helical" evidence="1">
    <location>
        <begin position="20"/>
        <end position="42"/>
    </location>
</feature>
<protein>
    <submittedName>
        <fullName evidence="2">Uncharacterized protein</fullName>
    </submittedName>
</protein>
<feature type="transmembrane region" description="Helical" evidence="1">
    <location>
        <begin position="54"/>
        <end position="73"/>
    </location>
</feature>